<evidence type="ECO:0000313" key="3">
    <source>
        <dbReference type="Proteomes" id="UP001519332"/>
    </source>
</evidence>
<evidence type="ECO:0000256" key="1">
    <source>
        <dbReference type="SAM" id="Phobius"/>
    </source>
</evidence>
<accession>A0ABS4T990</accession>
<evidence type="ECO:0000313" key="2">
    <source>
        <dbReference type="EMBL" id="MBP2320660.1"/>
    </source>
</evidence>
<protein>
    <submittedName>
        <fullName evidence="2">Membrane protein</fullName>
    </submittedName>
</protein>
<dbReference type="PANTHER" id="PTHR36974">
    <property type="entry name" value="MEMBRANE PROTEIN-RELATED"/>
    <property type="match status" value="1"/>
</dbReference>
<feature type="transmembrane region" description="Helical" evidence="1">
    <location>
        <begin position="66"/>
        <end position="83"/>
    </location>
</feature>
<keyword evidence="1" id="KW-0812">Transmembrane</keyword>
<dbReference type="Proteomes" id="UP001519332">
    <property type="component" value="Unassembled WGS sequence"/>
</dbReference>
<keyword evidence="1" id="KW-1133">Transmembrane helix</keyword>
<sequence length="119" mass="12882">MTESRRAILLAVLLGNMGTLHFLVPRPFDKLIPAALPGTARTWTYASGLAELGTALLIAIPRTRRLGGLLAALLFVAVFPGNVKMALDAKANPGRAIAIARLPLQWPLVRWALRVRDHA</sequence>
<feature type="transmembrane region" description="Helical" evidence="1">
    <location>
        <begin position="43"/>
        <end position="59"/>
    </location>
</feature>
<proteinExistence type="predicted"/>
<dbReference type="RefSeq" id="WP_209635071.1">
    <property type="nucleotide sequence ID" value="NZ_JAGINW010000001.1"/>
</dbReference>
<keyword evidence="3" id="KW-1185">Reference proteome</keyword>
<keyword evidence="1" id="KW-0472">Membrane</keyword>
<feature type="transmembrane region" description="Helical" evidence="1">
    <location>
        <begin position="7"/>
        <end position="23"/>
    </location>
</feature>
<dbReference type="EMBL" id="JAGINW010000001">
    <property type="protein sequence ID" value="MBP2320660.1"/>
    <property type="molecule type" value="Genomic_DNA"/>
</dbReference>
<organism evidence="2 3">
    <name type="scientific">Kibdelosporangium banguiense</name>
    <dbReference type="NCBI Taxonomy" id="1365924"/>
    <lineage>
        <taxon>Bacteria</taxon>
        <taxon>Bacillati</taxon>
        <taxon>Actinomycetota</taxon>
        <taxon>Actinomycetes</taxon>
        <taxon>Pseudonocardiales</taxon>
        <taxon>Pseudonocardiaceae</taxon>
        <taxon>Kibdelosporangium</taxon>
    </lineage>
</organism>
<comment type="caution">
    <text evidence="2">The sequence shown here is derived from an EMBL/GenBank/DDBJ whole genome shotgun (WGS) entry which is preliminary data.</text>
</comment>
<gene>
    <name evidence="2" type="ORF">JOF56_001045</name>
</gene>
<reference evidence="2 3" key="1">
    <citation type="submission" date="2021-03" db="EMBL/GenBank/DDBJ databases">
        <title>Sequencing the genomes of 1000 actinobacteria strains.</title>
        <authorList>
            <person name="Klenk H.-P."/>
        </authorList>
    </citation>
    <scope>NUCLEOTIDE SEQUENCE [LARGE SCALE GENOMIC DNA]</scope>
    <source>
        <strain evidence="2 3">DSM 46670</strain>
    </source>
</reference>
<name>A0ABS4T990_9PSEU</name>
<dbReference type="PANTHER" id="PTHR36974:SF1">
    <property type="entry name" value="DOXX FAMILY MEMBRANE PROTEIN"/>
    <property type="match status" value="1"/>
</dbReference>